<protein>
    <submittedName>
        <fullName evidence="14">EGFL8 protein</fullName>
    </submittedName>
</protein>
<feature type="signal peptide" evidence="11">
    <location>
        <begin position="1"/>
        <end position="25"/>
    </location>
</feature>
<reference evidence="14" key="1">
    <citation type="submission" date="2022-01" db="EMBL/GenBank/DDBJ databases">
        <authorList>
            <person name="Braso-Vives M."/>
        </authorList>
    </citation>
    <scope>NUCLEOTIDE SEQUENCE</scope>
</reference>
<evidence type="ECO:0000259" key="13">
    <source>
        <dbReference type="PROSITE" id="PS01186"/>
    </source>
</evidence>
<keyword evidence="2" id="KW-0245">EGF-like domain</keyword>
<evidence type="ECO:0000313" key="15">
    <source>
        <dbReference type="Proteomes" id="UP000838412"/>
    </source>
</evidence>
<evidence type="ECO:0000256" key="3">
    <source>
        <dbReference type="ARBA" id="ARBA00022692"/>
    </source>
</evidence>
<dbReference type="SUPFAM" id="SSF57196">
    <property type="entry name" value="EGF/Laminin"/>
    <property type="match status" value="1"/>
</dbReference>
<dbReference type="InterPro" id="IPR000742">
    <property type="entry name" value="EGF"/>
</dbReference>
<dbReference type="InterPro" id="IPR018097">
    <property type="entry name" value="EGF_Ca-bd_CS"/>
</dbReference>
<keyword evidence="5" id="KW-0430">Lectin</keyword>
<dbReference type="GO" id="GO:0050772">
    <property type="term" value="P:positive regulation of axonogenesis"/>
    <property type="evidence" value="ECO:0007669"/>
    <property type="project" value="TreeGrafter"/>
</dbReference>
<dbReference type="SMART" id="SM00181">
    <property type="entry name" value="EGF"/>
    <property type="match status" value="2"/>
</dbReference>
<feature type="region of interest" description="Disordered" evidence="9">
    <location>
        <begin position="151"/>
        <end position="240"/>
    </location>
</feature>
<evidence type="ECO:0000256" key="2">
    <source>
        <dbReference type="ARBA" id="ARBA00022536"/>
    </source>
</evidence>
<evidence type="ECO:0000256" key="5">
    <source>
        <dbReference type="ARBA" id="ARBA00022734"/>
    </source>
</evidence>
<feature type="chain" id="PRO_5035424258" evidence="11">
    <location>
        <begin position="26"/>
        <end position="473"/>
    </location>
</feature>
<dbReference type="Pfam" id="PF07645">
    <property type="entry name" value="EGF_CA"/>
    <property type="match status" value="1"/>
</dbReference>
<evidence type="ECO:0000259" key="12">
    <source>
        <dbReference type="PROSITE" id="PS00022"/>
    </source>
</evidence>
<dbReference type="InterPro" id="IPR049883">
    <property type="entry name" value="NOTCH1_EGF-like"/>
</dbReference>
<keyword evidence="3 10" id="KW-0812">Transmembrane</keyword>
<feature type="transmembrane region" description="Helical" evidence="10">
    <location>
        <begin position="302"/>
        <end position="326"/>
    </location>
</feature>
<dbReference type="PROSITE" id="PS00022">
    <property type="entry name" value="EGF_1"/>
    <property type="match status" value="1"/>
</dbReference>
<evidence type="ECO:0000256" key="6">
    <source>
        <dbReference type="ARBA" id="ARBA00022989"/>
    </source>
</evidence>
<dbReference type="InterPro" id="IPR001881">
    <property type="entry name" value="EGF-like_Ca-bd_dom"/>
</dbReference>
<evidence type="ECO:0000256" key="9">
    <source>
        <dbReference type="SAM" id="MobiDB-lite"/>
    </source>
</evidence>
<keyword evidence="15" id="KW-1185">Reference proteome</keyword>
<keyword evidence="8" id="KW-1015">Disulfide bond</keyword>
<dbReference type="SMART" id="SM00179">
    <property type="entry name" value="EGF_CA"/>
    <property type="match status" value="1"/>
</dbReference>
<dbReference type="OrthoDB" id="4062651at2759"/>
<dbReference type="EMBL" id="OV696686">
    <property type="protein sequence ID" value="CAH1226406.1"/>
    <property type="molecule type" value="Genomic_DNA"/>
</dbReference>
<evidence type="ECO:0000256" key="10">
    <source>
        <dbReference type="SAM" id="Phobius"/>
    </source>
</evidence>
<accession>A0A8J9VRZ7</accession>
<dbReference type="PROSITE" id="PS01187">
    <property type="entry name" value="EGF_CA"/>
    <property type="match status" value="1"/>
</dbReference>
<feature type="domain" description="EGF-like" evidence="12 13">
    <location>
        <begin position="68"/>
        <end position="79"/>
    </location>
</feature>
<name>A0A8J9VRZ7_BRALA</name>
<dbReference type="GO" id="GO:0005737">
    <property type="term" value="C:cytoplasm"/>
    <property type="evidence" value="ECO:0007669"/>
    <property type="project" value="TreeGrafter"/>
</dbReference>
<evidence type="ECO:0000313" key="14">
    <source>
        <dbReference type="EMBL" id="CAH1226406.1"/>
    </source>
</evidence>
<dbReference type="PANTHER" id="PTHR14789">
    <property type="entry name" value="CHONDROLECTIN VARIANT CHODLFDELTAE"/>
    <property type="match status" value="1"/>
</dbReference>
<feature type="region of interest" description="Disordered" evidence="9">
    <location>
        <begin position="337"/>
        <end position="357"/>
    </location>
</feature>
<dbReference type="PANTHER" id="PTHR14789:SF1">
    <property type="entry name" value="CHONDROLECTIN"/>
    <property type="match status" value="1"/>
</dbReference>
<organism evidence="14 15">
    <name type="scientific">Branchiostoma lanceolatum</name>
    <name type="common">Common lancelet</name>
    <name type="synonym">Amphioxus lanceolatum</name>
    <dbReference type="NCBI Taxonomy" id="7740"/>
    <lineage>
        <taxon>Eukaryota</taxon>
        <taxon>Metazoa</taxon>
        <taxon>Chordata</taxon>
        <taxon>Cephalochordata</taxon>
        <taxon>Leptocardii</taxon>
        <taxon>Amphioxiformes</taxon>
        <taxon>Branchiostomatidae</taxon>
        <taxon>Branchiostoma</taxon>
    </lineage>
</organism>
<dbReference type="Proteomes" id="UP000838412">
    <property type="component" value="Chromosome 1"/>
</dbReference>
<evidence type="ECO:0000256" key="7">
    <source>
        <dbReference type="ARBA" id="ARBA00023136"/>
    </source>
</evidence>
<keyword evidence="4 11" id="KW-0732">Signal</keyword>
<gene>
    <name evidence="14" type="primary">EGFL8</name>
    <name evidence="14" type="ORF">BLAG_LOCUS275</name>
</gene>
<keyword evidence="6 10" id="KW-1133">Transmembrane helix</keyword>
<evidence type="ECO:0000256" key="8">
    <source>
        <dbReference type="ARBA" id="ARBA00023157"/>
    </source>
</evidence>
<dbReference type="InterPro" id="IPR051505">
    <property type="entry name" value="C-type_lectin_domain"/>
</dbReference>
<dbReference type="PROSITE" id="PS01186">
    <property type="entry name" value="EGF_2"/>
    <property type="match status" value="1"/>
</dbReference>
<comment type="subcellular location">
    <subcellularLocation>
        <location evidence="1">Membrane</location>
        <topology evidence="1">Single-pass type I membrane protein</topology>
    </subcellularLocation>
</comment>
<keyword evidence="7 10" id="KW-0472">Membrane</keyword>
<dbReference type="GO" id="GO:0016020">
    <property type="term" value="C:membrane"/>
    <property type="evidence" value="ECO:0007669"/>
    <property type="project" value="UniProtKB-SubCell"/>
</dbReference>
<dbReference type="Gene3D" id="2.10.25.10">
    <property type="entry name" value="Laminin"/>
    <property type="match status" value="2"/>
</dbReference>
<dbReference type="GO" id="GO:0030246">
    <property type="term" value="F:carbohydrate binding"/>
    <property type="evidence" value="ECO:0007669"/>
    <property type="project" value="UniProtKB-KW"/>
</dbReference>
<dbReference type="AlphaFoldDB" id="A0A8J9VRZ7"/>
<sequence length="473" mass="50716">MKKDGLCAVYCVVLIAIVAVEDTMALSGPPGSVCGSQCCLGWDQVGDTCMAHCYHPCVHGTCVETNVCKCDPGWGGGDCRHDIDECWYETHVCHHNCHNHDGCYTCSCDDGFQLINSTHCVNSTTANITSTTVAPLQGTTAMASLCTTAATSTVANPQPRTTRPTASGSRTTPTAPTTTAATTTTTAQQTQTTATTTTADIATARRPQRTTRTTASSLHPRSTATIRTTTTTTDITTPRRPQRTTALPTISTGATSTADITTARRRLRTTRAPTLRVTGPIVHDHNRSPAPRGGTDHQNVDAVIGVAVGVTALVLLLISLGMFIFCKRRRKATSRQQQQLFSNLSPHPRGSLPGYSDTHWRNPAYENMYEEIPETLSPPPPYEVTEGCVATGGFADLAVMSKGRMTDTNSVGVAGGGMPLAGTIPAVPSKAKENFYPLRNLQVDIQKEPLPEDHGYEPLKKVPGNEYESLKRW</sequence>
<evidence type="ECO:0000256" key="4">
    <source>
        <dbReference type="ARBA" id="ARBA00022729"/>
    </source>
</evidence>
<proteinExistence type="predicted"/>
<feature type="compositionally biased region" description="Low complexity" evidence="9">
    <location>
        <begin position="159"/>
        <end position="240"/>
    </location>
</feature>
<dbReference type="GO" id="GO:0005509">
    <property type="term" value="F:calcium ion binding"/>
    <property type="evidence" value="ECO:0007669"/>
    <property type="project" value="InterPro"/>
</dbReference>
<evidence type="ECO:0000256" key="1">
    <source>
        <dbReference type="ARBA" id="ARBA00004479"/>
    </source>
</evidence>
<evidence type="ECO:0000256" key="11">
    <source>
        <dbReference type="SAM" id="SignalP"/>
    </source>
</evidence>